<gene>
    <name evidence="2" type="ORF">UFOPK3992_01580</name>
</gene>
<accession>A0A6J7QQ05</accession>
<reference evidence="2" key="1">
    <citation type="submission" date="2020-05" db="EMBL/GenBank/DDBJ databases">
        <authorList>
            <person name="Chiriac C."/>
            <person name="Salcher M."/>
            <person name="Ghai R."/>
            <person name="Kavagutti S V."/>
        </authorList>
    </citation>
    <scope>NUCLEOTIDE SEQUENCE</scope>
</reference>
<name>A0A6J7QQ05_9ZZZZ</name>
<feature type="region of interest" description="Disordered" evidence="1">
    <location>
        <begin position="190"/>
        <end position="231"/>
    </location>
</feature>
<dbReference type="AntiFam" id="ANF00074">
    <property type="entry name" value="Shadow ORF (opposite alaS)"/>
</dbReference>
<dbReference type="AlphaFoldDB" id="A0A6J7QQ05"/>
<proteinExistence type="predicted"/>
<organism evidence="2">
    <name type="scientific">freshwater metagenome</name>
    <dbReference type="NCBI Taxonomy" id="449393"/>
    <lineage>
        <taxon>unclassified sequences</taxon>
        <taxon>metagenomes</taxon>
        <taxon>ecological metagenomes</taxon>
    </lineage>
</organism>
<dbReference type="EMBL" id="CAFBOZ010000257">
    <property type="protein sequence ID" value="CAB5018669.1"/>
    <property type="molecule type" value="Genomic_DNA"/>
</dbReference>
<feature type="compositionally biased region" description="Polar residues" evidence="1">
    <location>
        <begin position="207"/>
        <end position="222"/>
    </location>
</feature>
<protein>
    <submittedName>
        <fullName evidence="2">Unannotated protein</fullName>
    </submittedName>
</protein>
<evidence type="ECO:0000313" key="2">
    <source>
        <dbReference type="EMBL" id="CAB5018669.1"/>
    </source>
</evidence>
<evidence type="ECO:0000256" key="1">
    <source>
        <dbReference type="SAM" id="MobiDB-lite"/>
    </source>
</evidence>
<sequence>MLGAAVVVDLRAGSSGPGHAHAPVVVLGPAALDAVERHAHGAVPDVDGLVVVVVHGDPQLLGGESVAAVGRGTGEQLPCEGNRLGLEVVAEREIAGHLKEGGVARGLAHLLDVEGAHALLHADGAVVQWHGLAEEVGLKRHHSGIDEQQRGVIEDQRRRGHDRVPIAREVVEEPSTDLGGLHQCCPSRSSGCAGDPAGRNPLASPASDPNPSRTLCSTSVTRASKPWSVGW</sequence>